<comment type="caution">
    <text evidence="5">The sequence shown here is derived from an EMBL/GenBank/DDBJ whole genome shotgun (WGS) entry which is preliminary data.</text>
</comment>
<dbReference type="PROSITE" id="PS50003">
    <property type="entry name" value="PH_DOMAIN"/>
    <property type="match status" value="2"/>
</dbReference>
<feature type="domain" description="PH" evidence="2">
    <location>
        <begin position="269"/>
        <end position="365"/>
    </location>
</feature>
<feature type="compositionally biased region" description="Polar residues" evidence="1">
    <location>
        <begin position="49"/>
        <end position="64"/>
    </location>
</feature>
<dbReference type="Gene3D" id="2.30.42.10">
    <property type="match status" value="1"/>
</dbReference>
<dbReference type="InterPro" id="IPR036034">
    <property type="entry name" value="PDZ_sf"/>
</dbReference>
<dbReference type="InterPro" id="IPR001849">
    <property type="entry name" value="PH_domain"/>
</dbReference>
<protein>
    <submittedName>
        <fullName evidence="5">Uncharacterized protein</fullName>
    </submittedName>
</protein>
<reference evidence="5" key="2">
    <citation type="journal article" date="2023" name="Microbiol Resour">
        <title>Decontamination and Annotation of the Draft Genome Sequence of the Oomycete Lagenidium giganteum ARSEF 373.</title>
        <authorList>
            <person name="Morgan W.R."/>
            <person name="Tartar A."/>
        </authorList>
    </citation>
    <scope>NUCLEOTIDE SEQUENCE</scope>
    <source>
        <strain evidence="5">ARSEF 373</strain>
    </source>
</reference>
<dbReference type="PROSITE" id="PS51205">
    <property type="entry name" value="VPS9"/>
    <property type="match status" value="1"/>
</dbReference>
<sequence>MRSEQIAIEVYRLPLRQTLDEGGDAAQEQAGAAAAAPQVVEVTRVIPDTLQTDPDLSTPATTTGDDTEPLSGPAPTPAPASMPVTPAGPQRLTADARAGTSRQVVLVTRPSQRDIEQWTERATSTMIKSQNEPTRLPSTTSTQSNRWVLEYKPVVRHSGWLIKRGHSIRNFKRRLFCIIDHELVYHDSHDSSDVRGRIDLSRKSTVQSMPHCGFKFMQGSYQMILYAIDAHERDVWIKKLQECRVEVLPPSEKTTRAIEEQSNSSDKDPVVFSGWLRKRGQMVKSTKRRWFELTSTMLSYYSHPQGGTRKGSLEVLNAHVTILDTLKTGERHSFLVRTHSRNLVLHADSEEERSMWIAYLCAAAEGSNGTPDSSNSFASLSSSMLETPRACTCTPTAESSATGASVDGFCRRCSASFISKTEDALLDVSREVQLILASPYSPEGSTSASFIKEQQAKLSPAVNEAVRQFMSGLADYMIHNRMNELRTIGGNPVSASSLDGEDDFEVSKSALDASAELTERIVSVIYEQIEERVFYPLYRIVHDNITQQTKADSKMMNSKIEVLLPKSQAFFGIGPDSISSSGWASACAKLHDIDKVSLPYMKRAQLVACCKEIYNVYHQEHPTNPPMNADEFIPAFIYVLIHARLEDPMALKELVTFFDLGNKGEASYFVTCLEIALEYIRSLLTACTVVLDATKKLGIEFARHRQYTQQQQRHVVVVYSLIPDGQAEKSGLVHVGDVLVAVNGVPVYEMELSEITKIVKGVEGDVELCLLSMEEYEKRFGNTAHPTDSDDDDDKTQADVHAAID</sequence>
<evidence type="ECO:0000313" key="6">
    <source>
        <dbReference type="Proteomes" id="UP001146120"/>
    </source>
</evidence>
<dbReference type="Pfam" id="PF02204">
    <property type="entry name" value="VPS9"/>
    <property type="match status" value="1"/>
</dbReference>
<dbReference type="InterPro" id="IPR001478">
    <property type="entry name" value="PDZ"/>
</dbReference>
<dbReference type="InterPro" id="IPR037191">
    <property type="entry name" value="VPS9_dom_sf"/>
</dbReference>
<evidence type="ECO:0000313" key="5">
    <source>
        <dbReference type="EMBL" id="DAZ99566.1"/>
    </source>
</evidence>
<dbReference type="Pfam" id="PF00169">
    <property type="entry name" value="PH"/>
    <property type="match status" value="2"/>
</dbReference>
<dbReference type="AlphaFoldDB" id="A0AAV2Z195"/>
<proteinExistence type="predicted"/>
<dbReference type="Gene3D" id="2.30.29.30">
    <property type="entry name" value="Pleckstrin-homology domain (PH domain)/Phosphotyrosine-binding domain (PTB)"/>
    <property type="match status" value="2"/>
</dbReference>
<evidence type="ECO:0000259" key="4">
    <source>
        <dbReference type="PROSITE" id="PS51205"/>
    </source>
</evidence>
<dbReference type="CDD" id="cd00136">
    <property type="entry name" value="PDZ_canonical"/>
    <property type="match status" value="1"/>
</dbReference>
<evidence type="ECO:0000259" key="2">
    <source>
        <dbReference type="PROSITE" id="PS50003"/>
    </source>
</evidence>
<reference evidence="5" key="1">
    <citation type="submission" date="2022-11" db="EMBL/GenBank/DDBJ databases">
        <authorList>
            <person name="Morgan W.R."/>
            <person name="Tartar A."/>
        </authorList>
    </citation>
    <scope>NUCLEOTIDE SEQUENCE</scope>
    <source>
        <strain evidence="5">ARSEF 373</strain>
    </source>
</reference>
<dbReference type="InterPro" id="IPR051707">
    <property type="entry name" value="PI-Interact_SigTrans_Reg"/>
</dbReference>
<dbReference type="SUPFAM" id="SSF50729">
    <property type="entry name" value="PH domain-like"/>
    <property type="match status" value="2"/>
</dbReference>
<dbReference type="PROSITE" id="PS50106">
    <property type="entry name" value="PDZ"/>
    <property type="match status" value="1"/>
</dbReference>
<evidence type="ECO:0000256" key="1">
    <source>
        <dbReference type="SAM" id="MobiDB-lite"/>
    </source>
</evidence>
<dbReference type="Proteomes" id="UP001146120">
    <property type="component" value="Unassembled WGS sequence"/>
</dbReference>
<dbReference type="InterPro" id="IPR011993">
    <property type="entry name" value="PH-like_dom_sf"/>
</dbReference>
<dbReference type="EMBL" id="DAKRPA010000080">
    <property type="protein sequence ID" value="DAZ99566.1"/>
    <property type="molecule type" value="Genomic_DNA"/>
</dbReference>
<dbReference type="SMART" id="SM00167">
    <property type="entry name" value="VPS9"/>
    <property type="match status" value="1"/>
</dbReference>
<feature type="domain" description="PH" evidence="2">
    <location>
        <begin position="154"/>
        <end position="245"/>
    </location>
</feature>
<evidence type="ECO:0000259" key="3">
    <source>
        <dbReference type="PROSITE" id="PS50106"/>
    </source>
</evidence>
<dbReference type="SUPFAM" id="SSF109993">
    <property type="entry name" value="VPS9 domain"/>
    <property type="match status" value="1"/>
</dbReference>
<name>A0AAV2Z195_9STRA</name>
<feature type="domain" description="PDZ" evidence="3">
    <location>
        <begin position="686"/>
        <end position="774"/>
    </location>
</feature>
<feature type="region of interest" description="Disordered" evidence="1">
    <location>
        <begin position="47"/>
        <end position="102"/>
    </location>
</feature>
<dbReference type="SUPFAM" id="SSF50156">
    <property type="entry name" value="PDZ domain-like"/>
    <property type="match status" value="1"/>
</dbReference>
<feature type="region of interest" description="Disordered" evidence="1">
    <location>
        <begin position="781"/>
        <end position="805"/>
    </location>
</feature>
<dbReference type="PANTHER" id="PTHR14336">
    <property type="entry name" value="TANDEM PH DOMAIN CONTAINING PROTEIN"/>
    <property type="match status" value="1"/>
</dbReference>
<accession>A0AAV2Z195</accession>
<dbReference type="CDD" id="cd00821">
    <property type="entry name" value="PH"/>
    <property type="match status" value="1"/>
</dbReference>
<feature type="domain" description="VPS9" evidence="4">
    <location>
        <begin position="550"/>
        <end position="689"/>
    </location>
</feature>
<dbReference type="SMART" id="SM00233">
    <property type="entry name" value="PH"/>
    <property type="match status" value="2"/>
</dbReference>
<dbReference type="Gene3D" id="1.20.1050.80">
    <property type="entry name" value="VPS9 domain"/>
    <property type="match status" value="1"/>
</dbReference>
<dbReference type="Pfam" id="PF00595">
    <property type="entry name" value="PDZ"/>
    <property type="match status" value="1"/>
</dbReference>
<organism evidence="5 6">
    <name type="scientific">Lagenidium giganteum</name>
    <dbReference type="NCBI Taxonomy" id="4803"/>
    <lineage>
        <taxon>Eukaryota</taxon>
        <taxon>Sar</taxon>
        <taxon>Stramenopiles</taxon>
        <taxon>Oomycota</taxon>
        <taxon>Peronosporomycetes</taxon>
        <taxon>Pythiales</taxon>
        <taxon>Pythiaceae</taxon>
    </lineage>
</organism>
<keyword evidence="6" id="KW-1185">Reference proteome</keyword>
<dbReference type="PANTHER" id="PTHR14336:SF15">
    <property type="entry name" value="DUAL ADAPTER FOR PHOSPHOTYROSINE AND 3-PHOSPHOTYROSINE AND 3-PHOSPHOINOSITIDE"/>
    <property type="match status" value="1"/>
</dbReference>
<gene>
    <name evidence="5" type="ORF">N0F65_001394</name>
</gene>
<dbReference type="SMART" id="SM00228">
    <property type="entry name" value="PDZ"/>
    <property type="match status" value="1"/>
</dbReference>
<feature type="compositionally biased region" description="Basic and acidic residues" evidence="1">
    <location>
        <begin position="795"/>
        <end position="805"/>
    </location>
</feature>
<dbReference type="InterPro" id="IPR003123">
    <property type="entry name" value="VPS9"/>
</dbReference>